<dbReference type="AlphaFoldDB" id="A0A1I3RTT7"/>
<gene>
    <name evidence="2" type="ORF">SAMN05216429_10352</name>
</gene>
<reference evidence="2 3" key="1">
    <citation type="submission" date="2016-10" db="EMBL/GenBank/DDBJ databases">
        <authorList>
            <person name="de Groot N.N."/>
        </authorList>
    </citation>
    <scope>NUCLEOTIDE SEQUENCE [LARGE SCALE GENOMIC DNA]</scope>
    <source>
        <strain evidence="2 3">IBRC-M 10445</strain>
    </source>
</reference>
<name>A0A1I3RTT7_9GAMM</name>
<feature type="transmembrane region" description="Helical" evidence="1">
    <location>
        <begin position="28"/>
        <end position="48"/>
    </location>
</feature>
<feature type="transmembrane region" description="Helical" evidence="1">
    <location>
        <begin position="165"/>
        <end position="183"/>
    </location>
</feature>
<accession>A0A1I3RTT7</accession>
<evidence type="ECO:0000313" key="2">
    <source>
        <dbReference type="EMBL" id="SFJ49019.1"/>
    </source>
</evidence>
<evidence type="ECO:0000313" key="3">
    <source>
        <dbReference type="Proteomes" id="UP000199445"/>
    </source>
</evidence>
<keyword evidence="3" id="KW-1185">Reference proteome</keyword>
<sequence length="195" mass="22673">MFFCINFWVLVSWVTLKKVLGLVKGTRVWLFVPIMVLFVVIPKFYVWVAEVPSLDELKIYKGFVYNKKVSSRKGWKVGVRNGKETKLFTCGSGLGAMYNCYSGHVGLHEKEGLEGRSVTVWWYEQPVYLFLEQNRLVRLDVSGETIVSRNDTIEDVRRNASKAPFWVGLYIFVFLLLSAYFVVMEMRKTHGKEYD</sequence>
<keyword evidence="1" id="KW-1133">Transmembrane helix</keyword>
<protein>
    <submittedName>
        <fullName evidence="2">Uncharacterized protein</fullName>
    </submittedName>
</protein>
<dbReference type="EMBL" id="FOSC01000003">
    <property type="protein sequence ID" value="SFJ49019.1"/>
    <property type="molecule type" value="Genomic_DNA"/>
</dbReference>
<organism evidence="2 3">
    <name type="scientific">Marinobacter persicus</name>
    <dbReference type="NCBI Taxonomy" id="930118"/>
    <lineage>
        <taxon>Bacteria</taxon>
        <taxon>Pseudomonadati</taxon>
        <taxon>Pseudomonadota</taxon>
        <taxon>Gammaproteobacteria</taxon>
        <taxon>Pseudomonadales</taxon>
        <taxon>Marinobacteraceae</taxon>
        <taxon>Marinobacter</taxon>
    </lineage>
</organism>
<evidence type="ECO:0000256" key="1">
    <source>
        <dbReference type="SAM" id="Phobius"/>
    </source>
</evidence>
<dbReference type="Proteomes" id="UP000199445">
    <property type="component" value="Unassembled WGS sequence"/>
</dbReference>
<keyword evidence="1" id="KW-0472">Membrane</keyword>
<keyword evidence="1" id="KW-0812">Transmembrane</keyword>
<proteinExistence type="predicted"/>